<dbReference type="EMBL" id="CP095049">
    <property type="protein sequence ID" value="UOQ50935.1"/>
    <property type="molecule type" value="Genomic_DNA"/>
</dbReference>
<reference evidence="11 12" key="1">
    <citation type="submission" date="2022-04" db="EMBL/GenBank/DDBJ databases">
        <title>Hymenobacter sp. isolated from the air.</title>
        <authorList>
            <person name="Won M."/>
            <person name="Lee C.-M."/>
            <person name="Woen H.-Y."/>
            <person name="Kwon S.-W."/>
        </authorList>
    </citation>
    <scope>NUCLEOTIDE SEQUENCE [LARGE SCALE GENOMIC DNA]</scope>
    <source>
        <strain evidence="12">5116 S-27</strain>
    </source>
</reference>
<dbReference type="Proteomes" id="UP000831785">
    <property type="component" value="Chromosome"/>
</dbReference>
<dbReference type="SUPFAM" id="SSF55874">
    <property type="entry name" value="ATPase domain of HSP90 chaperone/DNA topoisomerase II/histidine kinase"/>
    <property type="match status" value="1"/>
</dbReference>
<keyword evidence="12" id="KW-1185">Reference proteome</keyword>
<dbReference type="InterPro" id="IPR011712">
    <property type="entry name" value="Sig_transdc_His_kin_sub3_dim/P"/>
</dbReference>
<dbReference type="SUPFAM" id="SSF55785">
    <property type="entry name" value="PYP-like sensor domain (PAS domain)"/>
    <property type="match status" value="3"/>
</dbReference>
<evidence type="ECO:0000313" key="11">
    <source>
        <dbReference type="EMBL" id="UOQ50935.1"/>
    </source>
</evidence>
<organism evidence="11 12">
    <name type="scientific">Hymenobacter cellulosivorans</name>
    <dbReference type="NCBI Taxonomy" id="2932249"/>
    <lineage>
        <taxon>Bacteria</taxon>
        <taxon>Pseudomonadati</taxon>
        <taxon>Bacteroidota</taxon>
        <taxon>Cytophagia</taxon>
        <taxon>Cytophagales</taxon>
        <taxon>Hymenobacteraceae</taxon>
        <taxon>Hymenobacter</taxon>
    </lineage>
</organism>
<dbReference type="Pfam" id="PF08448">
    <property type="entry name" value="PAS_4"/>
    <property type="match status" value="1"/>
</dbReference>
<dbReference type="CDD" id="cd16917">
    <property type="entry name" value="HATPase_UhpB-NarQ-NarX-like"/>
    <property type="match status" value="1"/>
</dbReference>
<sequence>MPHSSLPDSSFLSPEHGLADQRPAALPLQVLYRLPGAVLVLGAAGVVELVNPAAEQLLGHRSEALLGHALEAVLPADLCQQLRQAAAQAETWRLEYYAAGRQQWFGWTGVPLESGLLLTIEDITAAKQAGQELQQAYAQLEAIFEAVPLQLGYYQAVRDAQGQLIDLRAVAVNHASTALMQLPEIPSPQLMSTQLPELRNLPVWQIITQVIETGESQHLELEHHFQDQIRWLDVSYARLGDGLINASLDITTRKQLEQELRAGKDRLQAIFDSSTLALHVLRSIRDAAGRIIDFEVVQANKTAEVEANGPLIGRRMLVDWPHSRAVGLFDGVMRTVETGQPLDMEHYFDGDGFQGWFRWTAVKLGDGAASTVENITARKQDTAELLRLERVQQQQLANAVLAAQEAERRRIAESLHNGLGQQLYATQLHLDGLTATTAEPVFRERKNRITQLLHAAIWQTRALSHQLIPTELEDFGLVVALQGICRDFTTPQLRFTSEVAAVPTLPPALELAFFRMAQELANNIVKHAQASEATLHLRAPAGWLELWADDNGRGFSPETKPAQGMGLQMLTDRVKLLGGNLRIDSSPNCGTQVRIRIPHRTSPPGNPPAVGSV</sequence>
<evidence type="ECO:0000256" key="6">
    <source>
        <dbReference type="ARBA" id="ARBA00022777"/>
    </source>
</evidence>
<dbReference type="EC" id="2.7.13.3" evidence="2"/>
<evidence type="ECO:0000259" key="10">
    <source>
        <dbReference type="PROSITE" id="PS50112"/>
    </source>
</evidence>
<keyword evidence="3" id="KW-0597">Phosphoprotein</keyword>
<keyword evidence="5" id="KW-0547">Nucleotide-binding</keyword>
<name>A0ABY4F2N5_9BACT</name>
<evidence type="ECO:0000256" key="3">
    <source>
        <dbReference type="ARBA" id="ARBA00022553"/>
    </source>
</evidence>
<protein>
    <recommendedName>
        <fullName evidence="2">histidine kinase</fullName>
        <ecNumber evidence="2">2.7.13.3</ecNumber>
    </recommendedName>
</protein>
<comment type="catalytic activity">
    <reaction evidence="1">
        <text>ATP + protein L-histidine = ADP + protein N-phospho-L-histidine.</text>
        <dbReference type="EC" id="2.7.13.3"/>
    </reaction>
</comment>
<keyword evidence="8" id="KW-0902">Two-component regulatory system</keyword>
<accession>A0ABY4F2N5</accession>
<dbReference type="Gene3D" id="3.30.565.10">
    <property type="entry name" value="Histidine kinase-like ATPase, C-terminal domain"/>
    <property type="match status" value="1"/>
</dbReference>
<proteinExistence type="predicted"/>
<evidence type="ECO:0000313" key="12">
    <source>
        <dbReference type="Proteomes" id="UP000831785"/>
    </source>
</evidence>
<dbReference type="SMART" id="SM00387">
    <property type="entry name" value="HATPase_c"/>
    <property type="match status" value="1"/>
</dbReference>
<evidence type="ECO:0000256" key="2">
    <source>
        <dbReference type="ARBA" id="ARBA00012438"/>
    </source>
</evidence>
<dbReference type="Pfam" id="PF07730">
    <property type="entry name" value="HisKA_3"/>
    <property type="match status" value="1"/>
</dbReference>
<evidence type="ECO:0000256" key="7">
    <source>
        <dbReference type="ARBA" id="ARBA00022840"/>
    </source>
</evidence>
<dbReference type="CDD" id="cd00130">
    <property type="entry name" value="PAS"/>
    <property type="match status" value="1"/>
</dbReference>
<dbReference type="Gene3D" id="3.30.450.20">
    <property type="entry name" value="PAS domain"/>
    <property type="match status" value="3"/>
</dbReference>
<dbReference type="PANTHER" id="PTHR24421:SF10">
    <property type="entry name" value="NITRATE_NITRITE SENSOR PROTEIN NARQ"/>
    <property type="match status" value="1"/>
</dbReference>
<dbReference type="RefSeq" id="WP_244714011.1">
    <property type="nucleotide sequence ID" value="NZ_CP095049.1"/>
</dbReference>
<dbReference type="PANTHER" id="PTHR24421">
    <property type="entry name" value="NITRATE/NITRITE SENSOR PROTEIN NARX-RELATED"/>
    <property type="match status" value="1"/>
</dbReference>
<keyword evidence="7" id="KW-0067">ATP-binding</keyword>
<dbReference type="InterPro" id="IPR005467">
    <property type="entry name" value="His_kinase_dom"/>
</dbReference>
<gene>
    <name evidence="11" type="ORF">MUN80_14330</name>
</gene>
<dbReference type="PROSITE" id="PS50109">
    <property type="entry name" value="HIS_KIN"/>
    <property type="match status" value="1"/>
</dbReference>
<dbReference type="Gene3D" id="1.20.5.1930">
    <property type="match status" value="1"/>
</dbReference>
<keyword evidence="6" id="KW-0418">Kinase</keyword>
<evidence type="ECO:0000256" key="4">
    <source>
        <dbReference type="ARBA" id="ARBA00022679"/>
    </source>
</evidence>
<dbReference type="NCBIfam" id="TIGR00229">
    <property type="entry name" value="sensory_box"/>
    <property type="match status" value="1"/>
</dbReference>
<keyword evidence="4" id="KW-0808">Transferase</keyword>
<evidence type="ECO:0000256" key="8">
    <source>
        <dbReference type="ARBA" id="ARBA00023012"/>
    </source>
</evidence>
<dbReference type="InterPro" id="IPR035965">
    <property type="entry name" value="PAS-like_dom_sf"/>
</dbReference>
<dbReference type="PROSITE" id="PS50112">
    <property type="entry name" value="PAS"/>
    <property type="match status" value="1"/>
</dbReference>
<dbReference type="InterPro" id="IPR036890">
    <property type="entry name" value="HATPase_C_sf"/>
</dbReference>
<dbReference type="InterPro" id="IPR050482">
    <property type="entry name" value="Sensor_HK_TwoCompSys"/>
</dbReference>
<dbReference type="InterPro" id="IPR000014">
    <property type="entry name" value="PAS"/>
</dbReference>
<evidence type="ECO:0000256" key="1">
    <source>
        <dbReference type="ARBA" id="ARBA00000085"/>
    </source>
</evidence>
<evidence type="ECO:0000256" key="5">
    <source>
        <dbReference type="ARBA" id="ARBA00022741"/>
    </source>
</evidence>
<dbReference type="SMART" id="SM00091">
    <property type="entry name" value="PAS"/>
    <property type="match status" value="1"/>
</dbReference>
<feature type="domain" description="PAS" evidence="10">
    <location>
        <begin position="29"/>
        <end position="77"/>
    </location>
</feature>
<dbReference type="Pfam" id="PF02518">
    <property type="entry name" value="HATPase_c"/>
    <property type="match status" value="1"/>
</dbReference>
<feature type="domain" description="Histidine kinase" evidence="9">
    <location>
        <begin position="515"/>
        <end position="601"/>
    </location>
</feature>
<dbReference type="InterPro" id="IPR013656">
    <property type="entry name" value="PAS_4"/>
</dbReference>
<dbReference type="InterPro" id="IPR003594">
    <property type="entry name" value="HATPase_dom"/>
</dbReference>
<evidence type="ECO:0000259" key="9">
    <source>
        <dbReference type="PROSITE" id="PS50109"/>
    </source>
</evidence>